<accession>A0ABV6PAW0</accession>
<dbReference type="RefSeq" id="WP_377458778.1">
    <property type="nucleotide sequence ID" value="NZ_JBHLUB010000027.1"/>
</dbReference>
<dbReference type="Proteomes" id="UP001589862">
    <property type="component" value="Unassembled WGS sequence"/>
</dbReference>
<comment type="caution">
    <text evidence="2">The sequence shown here is derived from an EMBL/GenBank/DDBJ whole genome shotgun (WGS) entry which is preliminary data.</text>
</comment>
<evidence type="ECO:0000259" key="1">
    <source>
        <dbReference type="Pfam" id="PF02834"/>
    </source>
</evidence>
<dbReference type="InterPro" id="IPR014051">
    <property type="entry name" value="Phosphoesterase_HXTX"/>
</dbReference>
<evidence type="ECO:0000313" key="2">
    <source>
        <dbReference type="EMBL" id="MFC0581973.1"/>
    </source>
</evidence>
<sequence length="169" mass="18995">MVSPQNILLYLSAEQEQQVREIFDALASRGFPRQNQTPHITITFSHNMAPAAVESAAQVLPGVIPADFQRVGTAIFSTRRKQTVAWLLETGQLMRQAAWQISALNPDDHRSDWIPHLTMGLRIPRAMVPDYIAALDEVTPRHFKALLADRAGFWKPATRQYRALAGPQQ</sequence>
<dbReference type="EMBL" id="JBHLUB010000027">
    <property type="protein sequence ID" value="MFC0581973.1"/>
    <property type="molecule type" value="Genomic_DNA"/>
</dbReference>
<proteinExistence type="predicted"/>
<dbReference type="GO" id="GO:0016874">
    <property type="term" value="F:ligase activity"/>
    <property type="evidence" value="ECO:0007669"/>
    <property type="project" value="UniProtKB-KW"/>
</dbReference>
<dbReference type="Gene3D" id="3.90.1140.10">
    <property type="entry name" value="Cyclic phosphodiesterase"/>
    <property type="match status" value="1"/>
</dbReference>
<feature type="domain" description="Phosphoesterase HXTX" evidence="1">
    <location>
        <begin position="14"/>
        <end position="86"/>
    </location>
</feature>
<dbReference type="InterPro" id="IPR009097">
    <property type="entry name" value="Cyclic_Pdiesterase"/>
</dbReference>
<keyword evidence="3" id="KW-1185">Reference proteome</keyword>
<protein>
    <submittedName>
        <fullName evidence="2">2'-5' RNA ligase family protein</fullName>
    </submittedName>
</protein>
<evidence type="ECO:0000313" key="3">
    <source>
        <dbReference type="Proteomes" id="UP001589862"/>
    </source>
</evidence>
<name>A0ABV6PAW0_9MICC</name>
<dbReference type="SUPFAM" id="SSF55144">
    <property type="entry name" value="LigT-like"/>
    <property type="match status" value="1"/>
</dbReference>
<dbReference type="Pfam" id="PF02834">
    <property type="entry name" value="LigT_PEase"/>
    <property type="match status" value="1"/>
</dbReference>
<keyword evidence="2" id="KW-0436">Ligase</keyword>
<gene>
    <name evidence="2" type="ORF">ACFFFR_06200</name>
</gene>
<reference evidence="2 3" key="1">
    <citation type="submission" date="2024-09" db="EMBL/GenBank/DDBJ databases">
        <authorList>
            <person name="Sun Q."/>
            <person name="Mori K."/>
        </authorList>
    </citation>
    <scope>NUCLEOTIDE SEQUENCE [LARGE SCALE GENOMIC DNA]</scope>
    <source>
        <strain evidence="2 3">NCAIM B.02604</strain>
    </source>
</reference>
<organism evidence="2 3">
    <name type="scientific">Micrococcoides hystricis</name>
    <dbReference type="NCBI Taxonomy" id="1572761"/>
    <lineage>
        <taxon>Bacteria</taxon>
        <taxon>Bacillati</taxon>
        <taxon>Actinomycetota</taxon>
        <taxon>Actinomycetes</taxon>
        <taxon>Micrococcales</taxon>
        <taxon>Micrococcaceae</taxon>
        <taxon>Micrococcoides</taxon>
    </lineage>
</organism>